<dbReference type="EMBL" id="PIYS01000015">
    <property type="protein sequence ID" value="PKF71237.1"/>
    <property type="molecule type" value="Genomic_DNA"/>
</dbReference>
<evidence type="ECO:0000313" key="5">
    <source>
        <dbReference type="Proteomes" id="UP000242861"/>
    </source>
</evidence>
<protein>
    <recommendedName>
        <fullName evidence="2">Pilin</fullName>
    </recommendedName>
</protein>
<gene>
    <name evidence="4" type="ORF">CW360_08785</name>
</gene>
<dbReference type="AlphaFoldDB" id="A0A2I0CQ02"/>
<dbReference type="Pfam" id="PF10947">
    <property type="entry name" value="DUF2628"/>
    <property type="match status" value="1"/>
</dbReference>
<feature type="transmembrane region" description="Helical" evidence="3">
    <location>
        <begin position="176"/>
        <end position="201"/>
    </location>
</feature>
<feature type="transmembrane region" description="Helical" evidence="3">
    <location>
        <begin position="61"/>
        <end position="81"/>
    </location>
</feature>
<name>A0A2I0CQ02_9PSED</name>
<feature type="transmembrane region" description="Helical" evidence="3">
    <location>
        <begin position="87"/>
        <end position="107"/>
    </location>
</feature>
<dbReference type="GO" id="GO:0009289">
    <property type="term" value="C:pilus"/>
    <property type="evidence" value="ECO:0007669"/>
    <property type="project" value="InterPro"/>
</dbReference>
<evidence type="ECO:0000256" key="3">
    <source>
        <dbReference type="SAM" id="Phobius"/>
    </source>
</evidence>
<accession>A0A2I0CQ02</accession>
<dbReference type="InterPro" id="IPR024399">
    <property type="entry name" value="DUF2628"/>
</dbReference>
<dbReference type="InterPro" id="IPR001082">
    <property type="entry name" value="Pilin"/>
</dbReference>
<keyword evidence="3" id="KW-1133">Transmembrane helix</keyword>
<sequence>MTLCNHCASRQMPAARFCSSCGQPLDSQPVSPAAEREEWYRAVIGPRHSAYYLRQFQRFDAAGKAGISWHWPAFFISFYWLLYRKLWLHGLAYFSLPYVLMLLLGLLGVAAGEAAGSVIGLGYLLYLLAILLLPPLYANAWYYRACQRKIAEARASSTDPQRQFALLAANGGTSHAALFLILAVFCVAVVGILAAIAIPAYHDYSQRARVAQAEVLGRSASVVVSSYYYRQQQLPSSLAEAGFATPLPDSVQRIELDAESGTLHITLAGTTLAGQQLLLVAQPQADGRLEWQCRSEQISDKYLPGRCREQP</sequence>
<dbReference type="Proteomes" id="UP000242861">
    <property type="component" value="Unassembled WGS sequence"/>
</dbReference>
<dbReference type="SUPFAM" id="SSF54523">
    <property type="entry name" value="Pili subunits"/>
    <property type="match status" value="1"/>
</dbReference>
<comment type="similarity">
    <text evidence="1">Belongs to the N-Me-Phe pilin family.</text>
</comment>
<organism evidence="4 5">
    <name type="scientific">Pseudomonas fluvialis</name>
    <dbReference type="NCBI Taxonomy" id="1793966"/>
    <lineage>
        <taxon>Bacteria</taxon>
        <taxon>Pseudomonadati</taxon>
        <taxon>Pseudomonadota</taxon>
        <taxon>Gammaproteobacteria</taxon>
        <taxon>Pseudomonadales</taxon>
        <taxon>Pseudomonadaceae</taxon>
        <taxon>Pseudomonas</taxon>
    </lineage>
</organism>
<evidence type="ECO:0000256" key="2">
    <source>
        <dbReference type="ARBA" id="ARBA00029638"/>
    </source>
</evidence>
<evidence type="ECO:0000313" key="4">
    <source>
        <dbReference type="EMBL" id="PKF71237.1"/>
    </source>
</evidence>
<dbReference type="GO" id="GO:0007155">
    <property type="term" value="P:cell adhesion"/>
    <property type="evidence" value="ECO:0007669"/>
    <property type="project" value="InterPro"/>
</dbReference>
<dbReference type="Gene3D" id="3.30.700.10">
    <property type="entry name" value="Glycoprotein, Type 4 Pilin"/>
    <property type="match status" value="1"/>
</dbReference>
<dbReference type="Pfam" id="PF00114">
    <property type="entry name" value="Pilin"/>
    <property type="match status" value="1"/>
</dbReference>
<reference evidence="5" key="1">
    <citation type="submission" date="2017-12" db="EMBL/GenBank/DDBJ databases">
        <authorList>
            <person name="Yu X.-Y."/>
        </authorList>
    </citation>
    <scope>NUCLEOTIDE SEQUENCE [LARGE SCALE GENOMIC DNA]</scope>
    <source>
        <strain evidence="5">ZYSR67-Z</strain>
    </source>
</reference>
<dbReference type="RefSeq" id="WP_093985518.1">
    <property type="nucleotide sequence ID" value="NZ_BMDE01000001.1"/>
</dbReference>
<keyword evidence="3" id="KW-0472">Membrane</keyword>
<comment type="caution">
    <text evidence="4">The sequence shown here is derived from an EMBL/GenBank/DDBJ whole genome shotgun (WGS) entry which is preliminary data.</text>
</comment>
<keyword evidence="3" id="KW-0812">Transmembrane</keyword>
<proteinExistence type="inferred from homology"/>
<evidence type="ECO:0000256" key="1">
    <source>
        <dbReference type="ARBA" id="ARBA00005233"/>
    </source>
</evidence>
<dbReference type="InterPro" id="IPR045584">
    <property type="entry name" value="Pilin-like"/>
</dbReference>
<feature type="transmembrane region" description="Helical" evidence="3">
    <location>
        <begin position="114"/>
        <end position="133"/>
    </location>
</feature>